<feature type="compositionally biased region" description="Low complexity" evidence="1">
    <location>
        <begin position="270"/>
        <end position="308"/>
    </location>
</feature>
<dbReference type="Pfam" id="PF21813">
    <property type="entry name" value="DUF6882"/>
    <property type="match status" value="1"/>
</dbReference>
<reference evidence="2 3" key="1">
    <citation type="submission" date="2018-06" db="EMBL/GenBank/DDBJ databases">
        <title>Freshwater and sediment microbial communities from various areas in North America, analyzing microbe dynamics in response to fracking.</title>
        <authorList>
            <person name="Lamendella R."/>
        </authorList>
    </citation>
    <scope>NUCLEOTIDE SEQUENCE [LARGE SCALE GENOMIC DNA]</scope>
    <source>
        <strain evidence="2 3">3b_TX</strain>
    </source>
</reference>
<organism evidence="2 3">
    <name type="scientific">Brevibacterium celere</name>
    <dbReference type="NCBI Taxonomy" id="225845"/>
    <lineage>
        <taxon>Bacteria</taxon>
        <taxon>Bacillati</taxon>
        <taxon>Actinomycetota</taxon>
        <taxon>Actinomycetes</taxon>
        <taxon>Micrococcales</taxon>
        <taxon>Brevibacteriaceae</taxon>
        <taxon>Brevibacterium</taxon>
    </lineage>
</organism>
<dbReference type="InterPro" id="IPR049249">
    <property type="entry name" value="DUF6882"/>
</dbReference>
<gene>
    <name evidence="2" type="ORF">DFO65_1186</name>
</gene>
<feature type="compositionally biased region" description="Basic residues" evidence="1">
    <location>
        <begin position="411"/>
        <end position="423"/>
    </location>
</feature>
<evidence type="ECO:0000313" key="2">
    <source>
        <dbReference type="EMBL" id="RBP68533.1"/>
    </source>
</evidence>
<protein>
    <submittedName>
        <fullName evidence="2">Uncharacterized protein</fullName>
    </submittedName>
</protein>
<feature type="compositionally biased region" description="Basic and acidic residues" evidence="1">
    <location>
        <begin position="382"/>
        <end position="393"/>
    </location>
</feature>
<feature type="compositionally biased region" description="Basic and acidic residues" evidence="1">
    <location>
        <begin position="354"/>
        <end position="375"/>
    </location>
</feature>
<proteinExistence type="predicted"/>
<accession>A0A366IEW5</accession>
<dbReference type="RefSeq" id="WP_113905579.1">
    <property type="nucleotide sequence ID" value="NZ_QNSB01000018.1"/>
</dbReference>
<sequence>MSTTLQDLVNSAVFLSTEMQSHFGRLIADASWDVDFTADPQLTFSSEDGTLRTRPHLLGSESHGTWLWGWENINDFPEPVVAVSHRVRRFGAGEGVPELTTPELELDDELALRLTLAAKAATGMWAHYPAAAGAGTTVWLLVEAPELALPAPRVKATVRALMQGLTLTTVDDHRAALEAYVARRGVPTVALPDDGIRLLFSDGSADLSFDEQRRISNCEVQSPLEGEAAEQFASSDAAGAGTGAAGATATGAARAGASAAGAGAVGAPTTRAAEGAGAEATAPGSEKTAEATTPATEKPAEVPAPASEESSKAAETEAAETRRPVGDEQEQRTEVMDERERAGTLAVGDAAEEAAARDEAAAREQVEADATHEETTAGSGPADRRPGAARDEAAAGDETEAAREDQTEQPKKKKGLFSKLFGR</sequence>
<evidence type="ECO:0000256" key="1">
    <source>
        <dbReference type="SAM" id="MobiDB-lite"/>
    </source>
</evidence>
<evidence type="ECO:0000313" key="3">
    <source>
        <dbReference type="Proteomes" id="UP000253509"/>
    </source>
</evidence>
<feature type="region of interest" description="Disordered" evidence="1">
    <location>
        <begin position="270"/>
        <end position="423"/>
    </location>
</feature>
<feature type="compositionally biased region" description="Basic and acidic residues" evidence="1">
    <location>
        <begin position="309"/>
        <end position="342"/>
    </location>
</feature>
<dbReference type="Proteomes" id="UP000253509">
    <property type="component" value="Unassembled WGS sequence"/>
</dbReference>
<dbReference type="AlphaFoldDB" id="A0A366IEW5"/>
<keyword evidence="3" id="KW-1185">Reference proteome</keyword>
<dbReference type="EMBL" id="QNSB01000018">
    <property type="protein sequence ID" value="RBP68533.1"/>
    <property type="molecule type" value="Genomic_DNA"/>
</dbReference>
<comment type="caution">
    <text evidence="2">The sequence shown here is derived from an EMBL/GenBank/DDBJ whole genome shotgun (WGS) entry which is preliminary data.</text>
</comment>
<feature type="compositionally biased region" description="Basic and acidic residues" evidence="1">
    <location>
        <begin position="400"/>
        <end position="410"/>
    </location>
</feature>
<name>A0A366IEW5_9MICO</name>